<sequence length="133" mass="15132">MRMRSGVLPVLAHQKWALYSGLSKREGPNPEVLRVEKKDEDEKERVEGDSHDGPDDTGIYTDLKVPFVEVWPLSSFFIHPSFSVRASLYPGGILNTPPPPPHPNPNHLHNFLPPDSHLPQRQVLSDCQRRVKR</sequence>
<keyword evidence="3" id="KW-1185">Reference proteome</keyword>
<comment type="caution">
    <text evidence="2">The sequence shown here is derived from an EMBL/GenBank/DDBJ whole genome shotgun (WGS) entry which is preliminary data.</text>
</comment>
<accession>A0A9D3NRH2</accession>
<reference evidence="2 3" key="1">
    <citation type="submission" date="2021-06" db="EMBL/GenBank/DDBJ databases">
        <title>Chromosome-level genome assembly of the red-tail catfish (Hemibagrus wyckioides).</title>
        <authorList>
            <person name="Shao F."/>
        </authorList>
    </citation>
    <scope>NUCLEOTIDE SEQUENCE [LARGE SCALE GENOMIC DNA]</scope>
    <source>
        <strain evidence="2">EC202008001</strain>
        <tissue evidence="2">Blood</tissue>
    </source>
</reference>
<protein>
    <submittedName>
        <fullName evidence="2">Uncharacterized protein</fullName>
    </submittedName>
</protein>
<name>A0A9D3NRH2_9TELE</name>
<evidence type="ECO:0000313" key="2">
    <source>
        <dbReference type="EMBL" id="KAG7327175.1"/>
    </source>
</evidence>
<feature type="compositionally biased region" description="Basic and acidic residues" evidence="1">
    <location>
        <begin position="23"/>
        <end position="54"/>
    </location>
</feature>
<gene>
    <name evidence="2" type="ORF">KOW79_008781</name>
</gene>
<feature type="region of interest" description="Disordered" evidence="1">
    <location>
        <begin position="22"/>
        <end position="58"/>
    </location>
</feature>
<feature type="region of interest" description="Disordered" evidence="1">
    <location>
        <begin position="93"/>
        <end position="119"/>
    </location>
</feature>
<dbReference type="EMBL" id="JAHKSW010000010">
    <property type="protein sequence ID" value="KAG7327175.1"/>
    <property type="molecule type" value="Genomic_DNA"/>
</dbReference>
<organism evidence="2 3">
    <name type="scientific">Hemibagrus wyckioides</name>
    <dbReference type="NCBI Taxonomy" id="337641"/>
    <lineage>
        <taxon>Eukaryota</taxon>
        <taxon>Metazoa</taxon>
        <taxon>Chordata</taxon>
        <taxon>Craniata</taxon>
        <taxon>Vertebrata</taxon>
        <taxon>Euteleostomi</taxon>
        <taxon>Actinopterygii</taxon>
        <taxon>Neopterygii</taxon>
        <taxon>Teleostei</taxon>
        <taxon>Ostariophysi</taxon>
        <taxon>Siluriformes</taxon>
        <taxon>Bagridae</taxon>
        <taxon>Hemibagrus</taxon>
    </lineage>
</organism>
<feature type="compositionally biased region" description="Low complexity" evidence="1">
    <location>
        <begin position="105"/>
        <end position="114"/>
    </location>
</feature>
<evidence type="ECO:0000313" key="3">
    <source>
        <dbReference type="Proteomes" id="UP000824219"/>
    </source>
</evidence>
<dbReference type="Proteomes" id="UP000824219">
    <property type="component" value="Linkage Group LG10"/>
</dbReference>
<evidence type="ECO:0000256" key="1">
    <source>
        <dbReference type="SAM" id="MobiDB-lite"/>
    </source>
</evidence>
<dbReference type="AlphaFoldDB" id="A0A9D3NRH2"/>
<proteinExistence type="predicted"/>